<evidence type="ECO:0000313" key="4">
    <source>
        <dbReference type="Proteomes" id="UP000321595"/>
    </source>
</evidence>
<dbReference type="RefSeq" id="WP_146957030.1">
    <property type="nucleotide sequence ID" value="NZ_CP042467.1"/>
</dbReference>
<dbReference type="InterPro" id="IPR036677">
    <property type="entry name" value="EutN_CcmL_sf"/>
</dbReference>
<dbReference type="PROSITE" id="PS51932">
    <property type="entry name" value="BMV"/>
    <property type="match status" value="1"/>
</dbReference>
<accession>A0A5B8XPM4</accession>
<evidence type="ECO:0000256" key="2">
    <source>
        <dbReference type="ARBA" id="ARBA00024446"/>
    </source>
</evidence>
<dbReference type="PANTHER" id="PTHR36539">
    <property type="entry name" value="ETHANOLAMINE UTILIZATION PROTEIN EUTN"/>
    <property type="match status" value="1"/>
</dbReference>
<protein>
    <submittedName>
        <fullName evidence="3">Ethanolamine utilization protein EutN</fullName>
    </submittedName>
</protein>
<keyword evidence="4" id="KW-1185">Reference proteome</keyword>
<dbReference type="EMBL" id="CP042467">
    <property type="protein sequence ID" value="QED25983.1"/>
    <property type="molecule type" value="Genomic_DNA"/>
</dbReference>
<dbReference type="AlphaFoldDB" id="A0A5B8XPM4"/>
<dbReference type="Pfam" id="PF03319">
    <property type="entry name" value="EutN_CcmL"/>
    <property type="match status" value="1"/>
</dbReference>
<evidence type="ECO:0000256" key="1">
    <source>
        <dbReference type="ARBA" id="ARBA00024322"/>
    </source>
</evidence>
<organism evidence="3 4">
    <name type="scientific">Microvenator marinus</name>
    <dbReference type="NCBI Taxonomy" id="2600177"/>
    <lineage>
        <taxon>Bacteria</taxon>
        <taxon>Deltaproteobacteria</taxon>
        <taxon>Bradymonadales</taxon>
        <taxon>Microvenatoraceae</taxon>
        <taxon>Microvenator</taxon>
    </lineage>
</organism>
<dbReference type="Gene3D" id="2.40.50.220">
    <property type="entry name" value="EutN/Ccml"/>
    <property type="match status" value="1"/>
</dbReference>
<dbReference type="KEGG" id="bbae:FRD01_01650"/>
<gene>
    <name evidence="3" type="ORF">FRD01_01650</name>
</gene>
<dbReference type="CDD" id="cd01614">
    <property type="entry name" value="EutN_CcmL"/>
    <property type="match status" value="1"/>
</dbReference>
<name>A0A5B8XPM4_9DELT</name>
<sequence length="97" mass="10285">MKLGRVIGTVVSSTIYAGLDGIRFLVVQPLNSKLENDGPDMVMADTVQSGPGDIIFWVGSREAALGMPETFVPVDAAIVGHVDRVGPVDATPAYEER</sequence>
<comment type="subcellular location">
    <subcellularLocation>
        <location evidence="1">Bacterial microcompartment</location>
    </subcellularLocation>
</comment>
<proteinExistence type="predicted"/>
<keyword evidence="2" id="KW-1283">Bacterial microcompartment</keyword>
<dbReference type="GO" id="GO:0031469">
    <property type="term" value="C:bacterial microcompartment"/>
    <property type="evidence" value="ECO:0007669"/>
    <property type="project" value="UniProtKB-SubCell"/>
</dbReference>
<dbReference type="InterPro" id="IPR004992">
    <property type="entry name" value="EutN_CcmL"/>
</dbReference>
<dbReference type="SUPFAM" id="SSF159133">
    <property type="entry name" value="EutN/CcmL-like"/>
    <property type="match status" value="1"/>
</dbReference>
<reference evidence="3 4" key="1">
    <citation type="submission" date="2019-08" db="EMBL/GenBank/DDBJ databases">
        <authorList>
            <person name="Liang Q."/>
        </authorList>
    </citation>
    <scope>NUCLEOTIDE SEQUENCE [LARGE SCALE GENOMIC DNA]</scope>
    <source>
        <strain evidence="3 4">V1718</strain>
    </source>
</reference>
<evidence type="ECO:0000313" key="3">
    <source>
        <dbReference type="EMBL" id="QED25983.1"/>
    </source>
</evidence>
<dbReference type="OrthoDB" id="196195at2"/>
<dbReference type="PANTHER" id="PTHR36539:SF1">
    <property type="entry name" value="BACTERIAL MICROCOMPARTMENT SHELL VERTEX PROTEIN EUTN"/>
    <property type="match status" value="1"/>
</dbReference>
<dbReference type="Proteomes" id="UP000321595">
    <property type="component" value="Chromosome"/>
</dbReference>